<protein>
    <recommendedName>
        <fullName evidence="3">Kinesin motor domain-containing protein</fullName>
    </recommendedName>
</protein>
<evidence type="ECO:0000313" key="5">
    <source>
        <dbReference type="Proteomes" id="UP000023152"/>
    </source>
</evidence>
<dbReference type="SMART" id="SM00129">
    <property type="entry name" value="KISc"/>
    <property type="match status" value="1"/>
</dbReference>
<comment type="similarity">
    <text evidence="1">Belongs to the TRAFAC class myosin-kinesin ATPase superfamily. Kinesin family.</text>
</comment>
<dbReference type="OrthoDB" id="3176171at2759"/>
<keyword evidence="5" id="KW-1185">Reference proteome</keyword>
<name>X6NKR5_RETFI</name>
<dbReference type="PROSITE" id="PS50067">
    <property type="entry name" value="KINESIN_MOTOR_2"/>
    <property type="match status" value="1"/>
</dbReference>
<comment type="caution">
    <text evidence="4">The sequence shown here is derived from an EMBL/GenBank/DDBJ whole genome shotgun (WGS) entry which is preliminary data.</text>
</comment>
<dbReference type="AlphaFoldDB" id="X6NKR5"/>
<dbReference type="InterPro" id="IPR027640">
    <property type="entry name" value="Kinesin-like_fam"/>
</dbReference>
<evidence type="ECO:0000256" key="1">
    <source>
        <dbReference type="PROSITE-ProRule" id="PRU00283"/>
    </source>
</evidence>
<evidence type="ECO:0000256" key="2">
    <source>
        <dbReference type="SAM" id="SignalP"/>
    </source>
</evidence>
<sequence length="138" mass="15918">MIATILIACCLFMEFQSNTQNTKYKIQNTKYTTKKKIEVEASYLEIYMDRIFDLLAAPDPKKKTIKKGTERKKLPIRFHPKRGAFVEGLTMHAVGSYEDIRKLMNLGVANRTVAETQMNKISSRSHCIFTLHIQMSQV</sequence>
<dbReference type="GO" id="GO:0003777">
    <property type="term" value="F:microtubule motor activity"/>
    <property type="evidence" value="ECO:0007669"/>
    <property type="project" value="InterPro"/>
</dbReference>
<feature type="chain" id="PRO_5004975504" description="Kinesin motor domain-containing protein" evidence="2">
    <location>
        <begin position="20"/>
        <end position="138"/>
    </location>
</feature>
<dbReference type="GO" id="GO:0007018">
    <property type="term" value="P:microtubule-based movement"/>
    <property type="evidence" value="ECO:0007669"/>
    <property type="project" value="InterPro"/>
</dbReference>
<dbReference type="GO" id="GO:0005524">
    <property type="term" value="F:ATP binding"/>
    <property type="evidence" value="ECO:0007669"/>
    <property type="project" value="InterPro"/>
</dbReference>
<dbReference type="InterPro" id="IPR001752">
    <property type="entry name" value="Kinesin_motor_dom"/>
</dbReference>
<dbReference type="GO" id="GO:0005874">
    <property type="term" value="C:microtubule"/>
    <property type="evidence" value="ECO:0007669"/>
    <property type="project" value="TreeGrafter"/>
</dbReference>
<gene>
    <name evidence="4" type="ORF">RFI_10634</name>
</gene>
<feature type="domain" description="Kinesin motor" evidence="3">
    <location>
        <begin position="1"/>
        <end position="138"/>
    </location>
</feature>
<dbReference type="SUPFAM" id="SSF52540">
    <property type="entry name" value="P-loop containing nucleoside triphosphate hydrolases"/>
    <property type="match status" value="1"/>
</dbReference>
<dbReference type="Pfam" id="PF00225">
    <property type="entry name" value="Kinesin"/>
    <property type="match status" value="1"/>
</dbReference>
<feature type="signal peptide" evidence="2">
    <location>
        <begin position="1"/>
        <end position="19"/>
    </location>
</feature>
<accession>X6NKR5</accession>
<comment type="caution">
    <text evidence="1">Lacks conserved residue(s) required for the propagation of feature annotation.</text>
</comment>
<keyword evidence="2" id="KW-0732">Signal</keyword>
<dbReference type="GO" id="GO:0005871">
    <property type="term" value="C:kinesin complex"/>
    <property type="evidence" value="ECO:0007669"/>
    <property type="project" value="TreeGrafter"/>
</dbReference>
<proteinExistence type="inferred from homology"/>
<dbReference type="InterPro" id="IPR027417">
    <property type="entry name" value="P-loop_NTPase"/>
</dbReference>
<dbReference type="InterPro" id="IPR036961">
    <property type="entry name" value="Kinesin_motor_dom_sf"/>
</dbReference>
<dbReference type="Gene3D" id="3.40.850.10">
    <property type="entry name" value="Kinesin motor domain"/>
    <property type="match status" value="1"/>
</dbReference>
<dbReference type="PANTHER" id="PTHR24115">
    <property type="entry name" value="KINESIN-RELATED"/>
    <property type="match status" value="1"/>
</dbReference>
<organism evidence="4 5">
    <name type="scientific">Reticulomyxa filosa</name>
    <dbReference type="NCBI Taxonomy" id="46433"/>
    <lineage>
        <taxon>Eukaryota</taxon>
        <taxon>Sar</taxon>
        <taxon>Rhizaria</taxon>
        <taxon>Retaria</taxon>
        <taxon>Foraminifera</taxon>
        <taxon>Monothalamids</taxon>
        <taxon>Reticulomyxidae</taxon>
        <taxon>Reticulomyxa</taxon>
    </lineage>
</organism>
<reference evidence="4 5" key="1">
    <citation type="journal article" date="2013" name="Curr. Biol.">
        <title>The Genome of the Foraminiferan Reticulomyxa filosa.</title>
        <authorList>
            <person name="Glockner G."/>
            <person name="Hulsmann N."/>
            <person name="Schleicher M."/>
            <person name="Noegel A.A."/>
            <person name="Eichinger L."/>
            <person name="Gallinger C."/>
            <person name="Pawlowski J."/>
            <person name="Sierra R."/>
            <person name="Euteneuer U."/>
            <person name="Pillet L."/>
            <person name="Moustafa A."/>
            <person name="Platzer M."/>
            <person name="Groth M."/>
            <person name="Szafranski K."/>
            <person name="Schliwa M."/>
        </authorList>
    </citation>
    <scope>NUCLEOTIDE SEQUENCE [LARGE SCALE GENOMIC DNA]</scope>
</reference>
<dbReference type="PANTHER" id="PTHR24115:SF546">
    <property type="entry name" value="KINESIN-LIKE PROTEIN KIF14"/>
    <property type="match status" value="1"/>
</dbReference>
<evidence type="ECO:0000259" key="3">
    <source>
        <dbReference type="PROSITE" id="PS50067"/>
    </source>
</evidence>
<dbReference type="GO" id="GO:0008017">
    <property type="term" value="F:microtubule binding"/>
    <property type="evidence" value="ECO:0007669"/>
    <property type="project" value="InterPro"/>
</dbReference>
<dbReference type="Proteomes" id="UP000023152">
    <property type="component" value="Unassembled WGS sequence"/>
</dbReference>
<dbReference type="EMBL" id="ASPP01007834">
    <property type="protein sequence ID" value="ETO26503.1"/>
    <property type="molecule type" value="Genomic_DNA"/>
</dbReference>
<dbReference type="GO" id="GO:0016887">
    <property type="term" value="F:ATP hydrolysis activity"/>
    <property type="evidence" value="ECO:0007669"/>
    <property type="project" value="TreeGrafter"/>
</dbReference>
<evidence type="ECO:0000313" key="4">
    <source>
        <dbReference type="EMBL" id="ETO26503.1"/>
    </source>
</evidence>